<dbReference type="Proteomes" id="UP000323569">
    <property type="component" value="Unassembled WGS sequence"/>
</dbReference>
<proteinExistence type="predicted"/>
<evidence type="ECO:0000259" key="1">
    <source>
        <dbReference type="Pfam" id="PF01385"/>
    </source>
</evidence>
<accession>A0A5A5R3N1</accession>
<protein>
    <recommendedName>
        <fullName evidence="1">Probable transposase IS891/IS1136/IS1341 domain-containing protein</fullName>
    </recommendedName>
</protein>
<dbReference type="Pfam" id="PF01385">
    <property type="entry name" value="OrfB_IS605"/>
    <property type="match status" value="1"/>
</dbReference>
<reference evidence="2 3" key="1">
    <citation type="submission" date="2018-09" db="EMBL/GenBank/DDBJ databases">
        <title>Evolutionary history of phycoerythrin pigmentation in the water bloom-forming cyanobacterium Microcystis aeruginosa.</title>
        <authorList>
            <person name="Tanabe Y."/>
            <person name="Tanabe Y."/>
            <person name="Yamaguchi H."/>
        </authorList>
    </citation>
    <scope>NUCLEOTIDE SEQUENCE [LARGE SCALE GENOMIC DNA]</scope>
    <source>
        <strain evidence="2 3">NIES-2519</strain>
    </source>
</reference>
<organism evidence="2 3">
    <name type="scientific">Microcystis aeruginosa NIES-2519</name>
    <dbReference type="NCBI Taxonomy" id="2303981"/>
    <lineage>
        <taxon>Bacteria</taxon>
        <taxon>Bacillati</taxon>
        <taxon>Cyanobacteriota</taxon>
        <taxon>Cyanophyceae</taxon>
        <taxon>Oscillatoriophycideae</taxon>
        <taxon>Chroococcales</taxon>
        <taxon>Microcystaceae</taxon>
        <taxon>Microcystis</taxon>
    </lineage>
</organism>
<dbReference type="InterPro" id="IPR001959">
    <property type="entry name" value="Transposase"/>
</dbReference>
<evidence type="ECO:0000313" key="3">
    <source>
        <dbReference type="Proteomes" id="UP000323569"/>
    </source>
</evidence>
<comment type="caution">
    <text evidence="2">The sequence shown here is derived from an EMBL/GenBank/DDBJ whole genome shotgun (WGS) entry which is preliminary data.</text>
</comment>
<dbReference type="EMBL" id="BHVO01000009">
    <property type="protein sequence ID" value="GCA69428.1"/>
    <property type="molecule type" value="Genomic_DNA"/>
</dbReference>
<sequence length="95" mass="10929">MKLSELLSLCLTLVFVKRLKKAQRRLSKKFRKGKKQSNNYHKQRTKVAKLHLKVSRQRKDKAIKDALALVQSNIQQPLLINPAIGHSCTTEVNSH</sequence>
<name>A0A5A5R3N1_MICAE</name>
<evidence type="ECO:0000313" key="2">
    <source>
        <dbReference type="EMBL" id="GCA69428.1"/>
    </source>
</evidence>
<dbReference type="AlphaFoldDB" id="A0A5A5R3N1"/>
<feature type="domain" description="Probable transposase IS891/IS1136/IS1341" evidence="1">
    <location>
        <begin position="17"/>
        <end position="74"/>
    </location>
</feature>
<gene>
    <name evidence="2" type="ORF">MiYa_00954</name>
</gene>